<evidence type="ECO:0000313" key="5">
    <source>
        <dbReference type="Proteomes" id="UP001428341"/>
    </source>
</evidence>
<dbReference type="EMBL" id="JBCGBO010000024">
    <property type="protein sequence ID" value="KAK9182224.1"/>
    <property type="molecule type" value="Genomic_DNA"/>
</dbReference>
<sequence length="412" mass="46414">MAYIVKLELWLSAVILICITIFCCSLGKAQEETVPESGVAGGDPTQIVAKALLCFNDKYVYSSCEQSYRLTESGNINVPPDYTDKYCSGPCLTETNLVLDCIENIMLHFKFYNKATIQDIRDTIKAGCSHGPEKGNFNVSKHIQTQGSSAYKAAYKVLFGLGLMIMAKLLPKPELALAYLETRYVSWKSPRLLEDAYGDLLTRTDILQPGAGNCCHKLALSGNSDEESCVYILLNLKSAKFALWNKQIQNWCECEIEGEDDDNPFVDVISFNGCFCLLTKYYDVHVVDIKTACSKTKRSQRRTVASMKAQSYKVRINLNAHGENIHVLRYLVELYGRNCSRFFSAKGSGCGHSRTGNCIYFTNEYEPLHHNERDTKRRKGAEIEDWRIFGLSIDNPENFHGCGEMCNWPLFG</sequence>
<keyword evidence="5" id="KW-1185">Reference proteome</keyword>
<keyword evidence="1" id="KW-0732">Signal</keyword>
<dbReference type="PANTHER" id="PTHR34366">
    <property type="entry name" value="OS07G0289901 PROTEIN-RELATED"/>
    <property type="match status" value="1"/>
</dbReference>
<evidence type="ECO:0008006" key="6">
    <source>
        <dbReference type="Google" id="ProtNLM"/>
    </source>
</evidence>
<protein>
    <recommendedName>
        <fullName evidence="6">DUF295 domain-containing protein</fullName>
    </recommendedName>
</protein>
<feature type="domain" description="DUF7731" evidence="3">
    <location>
        <begin position="44"/>
        <end position="144"/>
    </location>
</feature>
<accession>A0AAP0QCV9</accession>
<evidence type="ECO:0000256" key="1">
    <source>
        <dbReference type="SAM" id="SignalP"/>
    </source>
</evidence>
<comment type="caution">
    <text evidence="4">The sequence shown here is derived from an EMBL/GenBank/DDBJ whole genome shotgun (WGS) entry which is preliminary data.</text>
</comment>
<dbReference type="AlphaFoldDB" id="A0AAP0QCV9"/>
<dbReference type="Pfam" id="PF24865">
    <property type="entry name" value="DUF7731"/>
    <property type="match status" value="1"/>
</dbReference>
<evidence type="ECO:0000259" key="3">
    <source>
        <dbReference type="Pfam" id="PF24865"/>
    </source>
</evidence>
<evidence type="ECO:0000259" key="2">
    <source>
        <dbReference type="Pfam" id="PF03478"/>
    </source>
</evidence>
<dbReference type="InterPro" id="IPR005174">
    <property type="entry name" value="KIB1-4_b-propeller"/>
</dbReference>
<dbReference type="Proteomes" id="UP001428341">
    <property type="component" value="Unassembled WGS sequence"/>
</dbReference>
<dbReference type="PANTHER" id="PTHR34366:SF2">
    <property type="entry name" value="OS07G0289901 PROTEIN"/>
    <property type="match status" value="1"/>
</dbReference>
<feature type="domain" description="KIB1-4 beta-propeller" evidence="2">
    <location>
        <begin position="213"/>
        <end position="324"/>
    </location>
</feature>
<evidence type="ECO:0000313" key="4">
    <source>
        <dbReference type="EMBL" id="KAK9182224.1"/>
    </source>
</evidence>
<name>A0AAP0QCV9_9ROSI</name>
<feature type="signal peptide" evidence="1">
    <location>
        <begin position="1"/>
        <end position="29"/>
    </location>
</feature>
<organism evidence="4 5">
    <name type="scientific">Citrus x changshan-huyou</name>
    <dbReference type="NCBI Taxonomy" id="2935761"/>
    <lineage>
        <taxon>Eukaryota</taxon>
        <taxon>Viridiplantae</taxon>
        <taxon>Streptophyta</taxon>
        <taxon>Embryophyta</taxon>
        <taxon>Tracheophyta</taxon>
        <taxon>Spermatophyta</taxon>
        <taxon>Magnoliopsida</taxon>
        <taxon>eudicotyledons</taxon>
        <taxon>Gunneridae</taxon>
        <taxon>Pentapetalae</taxon>
        <taxon>rosids</taxon>
        <taxon>malvids</taxon>
        <taxon>Sapindales</taxon>
        <taxon>Rutaceae</taxon>
        <taxon>Aurantioideae</taxon>
        <taxon>Citrus</taxon>
    </lineage>
</organism>
<dbReference type="InterPro" id="IPR056633">
    <property type="entry name" value="DUF7731"/>
</dbReference>
<reference evidence="4 5" key="1">
    <citation type="submission" date="2024-05" db="EMBL/GenBank/DDBJ databases">
        <title>Haplotype-resolved chromosome-level genome assembly of Huyou (Citrus changshanensis).</title>
        <authorList>
            <person name="Miao C."/>
            <person name="Chen W."/>
            <person name="Wu Y."/>
            <person name="Wang L."/>
            <person name="Zhao S."/>
            <person name="Grierson D."/>
            <person name="Xu C."/>
            <person name="Chen K."/>
        </authorList>
    </citation>
    <scope>NUCLEOTIDE SEQUENCE [LARGE SCALE GENOMIC DNA]</scope>
    <source>
        <strain evidence="4">01-14</strain>
        <tissue evidence="4">Leaf</tissue>
    </source>
</reference>
<dbReference type="Pfam" id="PF03478">
    <property type="entry name" value="Beta-prop_KIB1-4"/>
    <property type="match status" value="1"/>
</dbReference>
<gene>
    <name evidence="4" type="ORF">WN944_025367</name>
</gene>
<proteinExistence type="predicted"/>
<feature type="chain" id="PRO_5042912464" description="DUF295 domain-containing protein" evidence="1">
    <location>
        <begin position="30"/>
        <end position="412"/>
    </location>
</feature>